<dbReference type="PATRIC" id="fig|1122219.3.peg.13"/>
<evidence type="ECO:0000256" key="2">
    <source>
        <dbReference type="ARBA" id="ARBA00007362"/>
    </source>
</evidence>
<feature type="domain" description="EamA" evidence="7">
    <location>
        <begin position="146"/>
        <end position="292"/>
    </location>
</feature>
<dbReference type="PANTHER" id="PTHR32322">
    <property type="entry name" value="INNER MEMBRANE TRANSPORTER"/>
    <property type="match status" value="1"/>
</dbReference>
<dbReference type="EMBL" id="LEKT01000001">
    <property type="protein sequence ID" value="KMO87824.1"/>
    <property type="molecule type" value="Genomic_DNA"/>
</dbReference>
<dbReference type="InterPro" id="IPR037185">
    <property type="entry name" value="EmrE-like"/>
</dbReference>
<feature type="transmembrane region" description="Helical" evidence="6">
    <location>
        <begin position="180"/>
        <end position="202"/>
    </location>
</feature>
<comment type="caution">
    <text evidence="8">The sequence shown here is derived from an EMBL/GenBank/DDBJ whole genome shotgun (WGS) entry which is preliminary data.</text>
</comment>
<keyword evidence="3 6" id="KW-0812">Transmembrane</keyword>
<dbReference type="RefSeq" id="WP_048512782.1">
    <property type="nucleotide sequence ID" value="NZ_FUXD01000005.1"/>
</dbReference>
<dbReference type="GO" id="GO:0016020">
    <property type="term" value="C:membrane"/>
    <property type="evidence" value="ECO:0007669"/>
    <property type="project" value="UniProtKB-SubCell"/>
</dbReference>
<feature type="transmembrane region" description="Helical" evidence="6">
    <location>
        <begin position="250"/>
        <end position="269"/>
    </location>
</feature>
<comment type="similarity">
    <text evidence="2">Belongs to the EamA transporter family.</text>
</comment>
<dbReference type="Pfam" id="PF00892">
    <property type="entry name" value="EamA"/>
    <property type="match status" value="2"/>
</dbReference>
<keyword evidence="5 6" id="KW-0472">Membrane</keyword>
<dbReference type="AlphaFoldDB" id="A0A0J6WYT7"/>
<feature type="transmembrane region" description="Helical" evidence="6">
    <location>
        <begin position="87"/>
        <end position="108"/>
    </location>
</feature>
<evidence type="ECO:0000256" key="5">
    <source>
        <dbReference type="ARBA" id="ARBA00023136"/>
    </source>
</evidence>
<evidence type="ECO:0000313" key="9">
    <source>
        <dbReference type="Proteomes" id="UP000036503"/>
    </source>
</evidence>
<keyword evidence="4 6" id="KW-1133">Transmembrane helix</keyword>
<dbReference type="OrthoDB" id="67135at2"/>
<dbReference type="PANTHER" id="PTHR32322:SF9">
    <property type="entry name" value="AMINO-ACID METABOLITE EFFLUX PUMP-RELATED"/>
    <property type="match status" value="1"/>
</dbReference>
<feature type="transmembrane region" description="Helical" evidence="6">
    <location>
        <begin position="58"/>
        <end position="81"/>
    </location>
</feature>
<proteinExistence type="inferred from homology"/>
<feature type="transmembrane region" description="Helical" evidence="6">
    <location>
        <begin position="275"/>
        <end position="302"/>
    </location>
</feature>
<name>A0A0J6WYT7_9FIRM</name>
<evidence type="ECO:0000313" key="8">
    <source>
        <dbReference type="EMBL" id="KMO87824.1"/>
    </source>
</evidence>
<sequence length="308" mass="33311">MKTRDAVLAFIVIVVWGINFTVIKFGVEGVPPMLLVALRFIFAAFPAVLFIKPPDVSWKYVVAFGLTVGVGQFSCLFYAIYTGMPAGIASVVLQSQAFFTILFACIYFKERIRTSQIIGLLVSGVGLFFITGRVGEQNAAPIPISAFFIILAAAFFWGLSNIVVRQASQAAAAQGKKMNVFSMVIWSSLVPPLPMLAASLVLEKPALIWQALIHINALSIFSIIYLAFLATVAGYGLWSQLMSKYPAQKVAPLSLLIPVVGLIAARLILGEELSLMQWAGGVIIIAGLLISNFTVLTSTLAFGKRNKK</sequence>
<feature type="transmembrane region" description="Helical" evidence="6">
    <location>
        <begin position="7"/>
        <end position="27"/>
    </location>
</feature>
<feature type="transmembrane region" description="Helical" evidence="6">
    <location>
        <begin position="33"/>
        <end position="51"/>
    </location>
</feature>
<reference evidence="8 9" key="1">
    <citation type="submission" date="2015-06" db="EMBL/GenBank/DDBJ databases">
        <title>Draft genome sequence of beer spoilage bacterium Megasphaera cerevisiae type strain 20462.</title>
        <authorList>
            <person name="Kutumbaka K."/>
            <person name="Pasmowitz J."/>
            <person name="Mategko J."/>
            <person name="Reyes D."/>
            <person name="Friedrich A."/>
            <person name="Han S."/>
            <person name="Martens-Habbena W."/>
            <person name="Neal-McKinney J."/>
            <person name="Janagama H.K."/>
            <person name="Nadala C."/>
            <person name="Samadpour M."/>
        </authorList>
    </citation>
    <scope>NUCLEOTIDE SEQUENCE [LARGE SCALE GENOMIC DNA]</scope>
    <source>
        <strain evidence="8 9">DSM 20462</strain>
    </source>
</reference>
<dbReference type="InParanoid" id="A0A0J6WYT7"/>
<dbReference type="STRING" id="39029.BSR42_02835"/>
<organism evidence="8 9">
    <name type="scientific">Megasphaera cerevisiae DSM 20462</name>
    <dbReference type="NCBI Taxonomy" id="1122219"/>
    <lineage>
        <taxon>Bacteria</taxon>
        <taxon>Bacillati</taxon>
        <taxon>Bacillota</taxon>
        <taxon>Negativicutes</taxon>
        <taxon>Veillonellales</taxon>
        <taxon>Veillonellaceae</taxon>
        <taxon>Megasphaera</taxon>
    </lineage>
</organism>
<protein>
    <submittedName>
        <fullName evidence="8">Acetylserine transporter</fullName>
    </submittedName>
</protein>
<gene>
    <name evidence="8" type="ORF">AB840_00055</name>
</gene>
<evidence type="ECO:0000256" key="4">
    <source>
        <dbReference type="ARBA" id="ARBA00022989"/>
    </source>
</evidence>
<keyword evidence="9" id="KW-1185">Reference proteome</keyword>
<evidence type="ECO:0000256" key="3">
    <source>
        <dbReference type="ARBA" id="ARBA00022692"/>
    </source>
</evidence>
<dbReference type="InterPro" id="IPR050638">
    <property type="entry name" value="AA-Vitamin_Transporters"/>
</dbReference>
<evidence type="ECO:0000256" key="6">
    <source>
        <dbReference type="SAM" id="Phobius"/>
    </source>
</evidence>
<evidence type="ECO:0000256" key="1">
    <source>
        <dbReference type="ARBA" id="ARBA00004141"/>
    </source>
</evidence>
<feature type="transmembrane region" description="Helical" evidence="6">
    <location>
        <begin position="140"/>
        <end position="159"/>
    </location>
</feature>
<dbReference type="Proteomes" id="UP000036503">
    <property type="component" value="Unassembled WGS sequence"/>
</dbReference>
<feature type="domain" description="EamA" evidence="7">
    <location>
        <begin position="7"/>
        <end position="131"/>
    </location>
</feature>
<feature type="transmembrane region" description="Helical" evidence="6">
    <location>
        <begin position="208"/>
        <end position="238"/>
    </location>
</feature>
<comment type="subcellular location">
    <subcellularLocation>
        <location evidence="1">Membrane</location>
        <topology evidence="1">Multi-pass membrane protein</topology>
    </subcellularLocation>
</comment>
<accession>A0A0J6WYT7</accession>
<evidence type="ECO:0000259" key="7">
    <source>
        <dbReference type="Pfam" id="PF00892"/>
    </source>
</evidence>
<feature type="transmembrane region" description="Helical" evidence="6">
    <location>
        <begin position="117"/>
        <end position="134"/>
    </location>
</feature>
<dbReference type="InterPro" id="IPR000620">
    <property type="entry name" value="EamA_dom"/>
</dbReference>
<dbReference type="SUPFAM" id="SSF103481">
    <property type="entry name" value="Multidrug resistance efflux transporter EmrE"/>
    <property type="match status" value="2"/>
</dbReference>